<dbReference type="InterPro" id="IPR021218">
    <property type="entry name" value="DUF2784"/>
</dbReference>
<feature type="transmembrane region" description="Helical" evidence="1">
    <location>
        <begin position="31"/>
        <end position="55"/>
    </location>
</feature>
<evidence type="ECO:0008006" key="3">
    <source>
        <dbReference type="Google" id="ProtNLM"/>
    </source>
</evidence>
<proteinExistence type="predicted"/>
<protein>
    <recommendedName>
        <fullName evidence="3">DUF2784 domain-containing protein</fullName>
    </recommendedName>
</protein>
<dbReference type="Pfam" id="PF10861">
    <property type="entry name" value="DUF2784"/>
    <property type="match status" value="1"/>
</dbReference>
<name>A0A382L8F8_9ZZZZ</name>
<reference evidence="2" key="1">
    <citation type="submission" date="2018-05" db="EMBL/GenBank/DDBJ databases">
        <authorList>
            <person name="Lanie J.A."/>
            <person name="Ng W.-L."/>
            <person name="Kazmierczak K.M."/>
            <person name="Andrzejewski T.M."/>
            <person name="Davidsen T.M."/>
            <person name="Wayne K.J."/>
            <person name="Tettelin H."/>
            <person name="Glass J.I."/>
            <person name="Rusch D."/>
            <person name="Podicherti R."/>
            <person name="Tsui H.-C.T."/>
            <person name="Winkler M.E."/>
        </authorList>
    </citation>
    <scope>NUCLEOTIDE SEQUENCE</scope>
</reference>
<feature type="transmembrane region" description="Helical" evidence="1">
    <location>
        <begin position="97"/>
        <end position="117"/>
    </location>
</feature>
<sequence>MLVGLLATAIFWLHFLWVVFALLGGLVVLVWSWVIWVHLLAVAWSSAVFVFGWTCPLTPLEKYFRQLAGQPVFNGGFIEHYILRPIGLTGLTRSMEVGFGLSVLAWNVLLYCIFLSGKMSEFLPP</sequence>
<organism evidence="2">
    <name type="scientific">marine metagenome</name>
    <dbReference type="NCBI Taxonomy" id="408172"/>
    <lineage>
        <taxon>unclassified sequences</taxon>
        <taxon>metagenomes</taxon>
        <taxon>ecological metagenomes</taxon>
    </lineage>
</organism>
<dbReference type="AlphaFoldDB" id="A0A382L8F8"/>
<dbReference type="EMBL" id="UINC01085540">
    <property type="protein sequence ID" value="SVC33194.1"/>
    <property type="molecule type" value="Genomic_DNA"/>
</dbReference>
<evidence type="ECO:0000313" key="2">
    <source>
        <dbReference type="EMBL" id="SVC33194.1"/>
    </source>
</evidence>
<keyword evidence="1" id="KW-1133">Transmembrane helix</keyword>
<evidence type="ECO:0000256" key="1">
    <source>
        <dbReference type="SAM" id="Phobius"/>
    </source>
</evidence>
<keyword evidence="1" id="KW-0472">Membrane</keyword>
<gene>
    <name evidence="2" type="ORF">METZ01_LOCUS286048</name>
</gene>
<accession>A0A382L8F8</accession>
<keyword evidence="1" id="KW-0812">Transmembrane</keyword>